<evidence type="ECO:0000256" key="1">
    <source>
        <dbReference type="SAM" id="SignalP"/>
    </source>
</evidence>
<proteinExistence type="predicted"/>
<feature type="signal peptide" evidence="1">
    <location>
        <begin position="1"/>
        <end position="30"/>
    </location>
</feature>
<dbReference type="AlphaFoldDB" id="A0A6N8EK74"/>
<dbReference type="InterPro" id="IPR021655">
    <property type="entry name" value="Put_metal-bd"/>
</dbReference>
<comment type="caution">
    <text evidence="3">The sequence shown here is derived from an EMBL/GenBank/DDBJ whole genome shotgun (WGS) entry which is preliminary data.</text>
</comment>
<dbReference type="Pfam" id="PF11617">
    <property type="entry name" value="Cu-binding_MopE"/>
    <property type="match status" value="1"/>
</dbReference>
<protein>
    <recommendedName>
        <fullName evidence="2">Bacterial repeat domain-containing protein</fullName>
    </recommendedName>
</protein>
<dbReference type="NCBIfam" id="NF045639">
    <property type="entry name" value="GCX_COOH"/>
    <property type="match status" value="1"/>
</dbReference>
<evidence type="ECO:0000259" key="2">
    <source>
        <dbReference type="Pfam" id="PF18998"/>
    </source>
</evidence>
<sequence length="763" mass="85398">MKKMNFLKTILFICFFFISSSFISSSIAKAAMEFDPYASLEQKDYIVPTVQETEITHGNKIELHFFSEENPDSVYYTAFDGNSYTLMQLSGRHVRVLFPVDWEKIDGLSYEDIGILVNRADDLYEKFVEILQQEPKELKNREGLLSIAFIPSTCGWGCGYVAYKGVEILSDKYVDLIKTELDAGILPGVIIHEMTHNFDFVSPRFNYINDNAHAYTAFMENYVMWYAKIGRHNLSPDLHWRAALYKYWKHPYLQALNNNEDISWKNCVVEEKCKVPSKNIWGGHLLAHANLNPDKIQNIIRSLAEIEIIDFEKNDPQQEEIMLQALKVNLEHPNNCYVDQLRWFGANENILNAEDLPPECKDYDVDFQSNLLGDCDDRNPDTFLGAEEIQNDEVDNDCNGLIDEVLVKEIIKDFSRNELLISLPSKIFGKIENKEDWDGFDLNLTESNDILVRLCSKGFQGWLWFMQKNIWKSAGALHVSEGSCTTEILNLNVADWNILIGLSSNENNRAGDYEIYIQKIMNDDQDMIPQIYTLSINKAGQGTITSSPSGIDCGSTCFTNFESGTIVTLSATPDIGYQFDGWSGACSGTQECTVSMEQNQTVLAQFSATAQPKVYTLNVTKTGLGTVTSSPAGIDCGFDCSESYAEGTTVQLSPLPESGYRFVGWSGVCSGTGQCSVSMNQNQTVTATFEPSGTCPHETTLNLSQQTVHDSQRFSACDTITAGSQFVVAPTGQVIFEAGTRIQLNPGFQVQAGGRFIASIQTQ</sequence>
<keyword evidence="4" id="KW-1185">Reference proteome</keyword>
<dbReference type="InterPro" id="IPR055015">
    <property type="entry name" value="GCX_COOH"/>
</dbReference>
<dbReference type="RefSeq" id="WP_155451705.1">
    <property type="nucleotide sequence ID" value="NZ_WNKT01000089.1"/>
</dbReference>
<dbReference type="EMBL" id="WNKT01000089">
    <property type="protein sequence ID" value="MTW23166.1"/>
    <property type="molecule type" value="Genomic_DNA"/>
</dbReference>
<name>A0A6N8EK74_9GAMM</name>
<evidence type="ECO:0000313" key="3">
    <source>
        <dbReference type="EMBL" id="MTW23166.1"/>
    </source>
</evidence>
<accession>A0A6N8EK74</accession>
<reference evidence="3 4" key="1">
    <citation type="submission" date="2019-11" db="EMBL/GenBank/DDBJ databases">
        <title>Whole-genome sequence of the anaerobic purple sulfur bacterium Allochromatium palmeri DSM 15591.</title>
        <authorList>
            <person name="Kyndt J.A."/>
            <person name="Meyer T.E."/>
        </authorList>
    </citation>
    <scope>NUCLEOTIDE SEQUENCE [LARGE SCALE GENOMIC DNA]</scope>
    <source>
        <strain evidence="3 4">DSM 15591</strain>
    </source>
</reference>
<organism evidence="3 4">
    <name type="scientific">Allochromatium palmeri</name>
    <dbReference type="NCBI Taxonomy" id="231048"/>
    <lineage>
        <taxon>Bacteria</taxon>
        <taxon>Pseudomonadati</taxon>
        <taxon>Pseudomonadota</taxon>
        <taxon>Gammaproteobacteria</taxon>
        <taxon>Chromatiales</taxon>
        <taxon>Chromatiaceae</taxon>
        <taxon>Allochromatium</taxon>
    </lineage>
</organism>
<gene>
    <name evidence="3" type="ORF">GJ668_19240</name>
</gene>
<keyword evidence="1" id="KW-0732">Signal</keyword>
<dbReference type="InterPro" id="IPR044060">
    <property type="entry name" value="Bacterial_rp_domain"/>
</dbReference>
<dbReference type="OrthoDB" id="5758889at2"/>
<feature type="chain" id="PRO_5026905790" description="Bacterial repeat domain-containing protein" evidence="1">
    <location>
        <begin position="31"/>
        <end position="763"/>
    </location>
</feature>
<evidence type="ECO:0000313" key="4">
    <source>
        <dbReference type="Proteomes" id="UP000434044"/>
    </source>
</evidence>
<feature type="domain" description="Bacterial repeat" evidence="2">
    <location>
        <begin position="615"/>
        <end position="691"/>
    </location>
</feature>
<feature type="domain" description="Bacterial repeat" evidence="2">
    <location>
        <begin position="532"/>
        <end position="609"/>
    </location>
</feature>
<dbReference type="Pfam" id="PF18998">
    <property type="entry name" value="Flg_new_2"/>
    <property type="match status" value="2"/>
</dbReference>
<dbReference type="Proteomes" id="UP000434044">
    <property type="component" value="Unassembled WGS sequence"/>
</dbReference>